<dbReference type="AlphaFoldDB" id="A0A1M6JTF9"/>
<dbReference type="PANTHER" id="PTHR24348:SF71">
    <property type="entry name" value="PROTEIN KINASE DOMAIN-CONTAINING PROTEIN"/>
    <property type="match status" value="1"/>
</dbReference>
<dbReference type="OrthoDB" id="9779541at2"/>
<evidence type="ECO:0000313" key="11">
    <source>
        <dbReference type="EMBL" id="SHJ49951.1"/>
    </source>
</evidence>
<gene>
    <name evidence="11" type="ORF">SAMN02745216_01766</name>
</gene>
<feature type="domain" description="Protein kinase" evidence="10">
    <location>
        <begin position="13"/>
        <end position="274"/>
    </location>
</feature>
<evidence type="ECO:0000256" key="3">
    <source>
        <dbReference type="ARBA" id="ARBA00022679"/>
    </source>
</evidence>
<protein>
    <recommendedName>
        <fullName evidence="1">non-specific serine/threonine protein kinase</fullName>
        <ecNumber evidence="1">2.7.11.1</ecNumber>
    </recommendedName>
</protein>
<dbReference type="Pfam" id="PF00069">
    <property type="entry name" value="Pkinase"/>
    <property type="match status" value="1"/>
</dbReference>
<evidence type="ECO:0000256" key="5">
    <source>
        <dbReference type="ARBA" id="ARBA00022777"/>
    </source>
</evidence>
<evidence type="ECO:0000256" key="8">
    <source>
        <dbReference type="SAM" id="Coils"/>
    </source>
</evidence>
<feature type="binding site" evidence="7">
    <location>
        <position position="42"/>
    </location>
    <ligand>
        <name>ATP</name>
        <dbReference type="ChEBI" id="CHEBI:30616"/>
    </ligand>
</feature>
<evidence type="ECO:0000256" key="6">
    <source>
        <dbReference type="ARBA" id="ARBA00022840"/>
    </source>
</evidence>
<proteinExistence type="predicted"/>
<evidence type="ECO:0000256" key="2">
    <source>
        <dbReference type="ARBA" id="ARBA00022527"/>
    </source>
</evidence>
<dbReference type="InterPro" id="IPR045269">
    <property type="entry name" value="Atg1-like"/>
</dbReference>
<accession>A0A1M6JTF9</accession>
<feature type="transmembrane region" description="Helical" evidence="9">
    <location>
        <begin position="435"/>
        <end position="457"/>
    </location>
</feature>
<keyword evidence="8" id="KW-0175">Coiled coil</keyword>
<keyword evidence="2 11" id="KW-0723">Serine/threonine-protein kinase</keyword>
<dbReference type="STRING" id="1121393.SAMN02745216_01766"/>
<dbReference type="InterPro" id="IPR000719">
    <property type="entry name" value="Prot_kinase_dom"/>
</dbReference>
<dbReference type="FunFam" id="1.10.510.10:FF:000021">
    <property type="entry name" value="Serine/threonine protein kinase"/>
    <property type="match status" value="1"/>
</dbReference>
<dbReference type="GO" id="GO:0004674">
    <property type="term" value="F:protein serine/threonine kinase activity"/>
    <property type="evidence" value="ECO:0007669"/>
    <property type="project" value="UniProtKB-KW"/>
</dbReference>
<dbReference type="Gene3D" id="1.10.510.10">
    <property type="entry name" value="Transferase(Phosphotransferase) domain 1"/>
    <property type="match status" value="1"/>
</dbReference>
<evidence type="ECO:0000313" key="12">
    <source>
        <dbReference type="Proteomes" id="UP000183994"/>
    </source>
</evidence>
<dbReference type="EC" id="2.7.11.1" evidence="1"/>
<evidence type="ECO:0000259" key="10">
    <source>
        <dbReference type="PROSITE" id="PS50011"/>
    </source>
</evidence>
<keyword evidence="5 11" id="KW-0418">Kinase</keyword>
<keyword evidence="12" id="KW-1185">Reference proteome</keyword>
<dbReference type="EMBL" id="FQZU01000008">
    <property type="protein sequence ID" value="SHJ49951.1"/>
    <property type="molecule type" value="Genomic_DNA"/>
</dbReference>
<name>A0A1M6JTF9_9BACT</name>
<dbReference type="InterPro" id="IPR008271">
    <property type="entry name" value="Ser/Thr_kinase_AS"/>
</dbReference>
<keyword evidence="4 7" id="KW-0547">Nucleotide-binding</keyword>
<keyword evidence="3" id="KW-0808">Transferase</keyword>
<keyword evidence="9" id="KW-0812">Transmembrane</keyword>
<dbReference type="GO" id="GO:0005737">
    <property type="term" value="C:cytoplasm"/>
    <property type="evidence" value="ECO:0007669"/>
    <property type="project" value="TreeGrafter"/>
</dbReference>
<dbReference type="InterPro" id="IPR017441">
    <property type="entry name" value="Protein_kinase_ATP_BS"/>
</dbReference>
<dbReference type="SUPFAM" id="SSF56112">
    <property type="entry name" value="Protein kinase-like (PK-like)"/>
    <property type="match status" value="1"/>
</dbReference>
<evidence type="ECO:0000256" key="7">
    <source>
        <dbReference type="PROSITE-ProRule" id="PRU10141"/>
    </source>
</evidence>
<keyword evidence="9" id="KW-0472">Membrane</keyword>
<dbReference type="SMART" id="SM00220">
    <property type="entry name" value="S_TKc"/>
    <property type="match status" value="1"/>
</dbReference>
<dbReference type="PROSITE" id="PS00107">
    <property type="entry name" value="PROTEIN_KINASE_ATP"/>
    <property type="match status" value="1"/>
</dbReference>
<keyword evidence="9" id="KW-1133">Transmembrane helix</keyword>
<organism evidence="11 12">
    <name type="scientific">Desulfatibacillum alkenivorans DSM 16219</name>
    <dbReference type="NCBI Taxonomy" id="1121393"/>
    <lineage>
        <taxon>Bacteria</taxon>
        <taxon>Pseudomonadati</taxon>
        <taxon>Thermodesulfobacteriota</taxon>
        <taxon>Desulfobacteria</taxon>
        <taxon>Desulfobacterales</taxon>
        <taxon>Desulfatibacillaceae</taxon>
        <taxon>Desulfatibacillum</taxon>
    </lineage>
</organism>
<dbReference type="GO" id="GO:0005524">
    <property type="term" value="F:ATP binding"/>
    <property type="evidence" value="ECO:0007669"/>
    <property type="project" value="UniProtKB-UniRule"/>
</dbReference>
<feature type="coiled-coil region" evidence="8">
    <location>
        <begin position="573"/>
        <end position="640"/>
    </location>
</feature>
<reference evidence="12" key="1">
    <citation type="submission" date="2016-11" db="EMBL/GenBank/DDBJ databases">
        <authorList>
            <person name="Varghese N."/>
            <person name="Submissions S."/>
        </authorList>
    </citation>
    <scope>NUCLEOTIDE SEQUENCE [LARGE SCALE GENOMIC DNA]</scope>
    <source>
        <strain evidence="12">DSM 16219</strain>
    </source>
</reference>
<sequence>MDDIQALSQSGRYLNPRLLGSGATANVYAARNLKTGRDVAVKILHPSLARDAANLEQFKREIQIARLVKHPGMVPVYNMMRLKGRVCMEMELLRGMTLKQYLHSQGRLSLSLAAKIGTKIAGILQACHKSSVIHRDLKPQNIFLTKEGRVRILDFGIAKVTAVSDLTKTGVSLGTPEYMAPELFAGSSSDPRTDLYSLGIILFEMIAGRPPFQGDSIAELFTTHLRTPVPNLQEYNPQTPAWLKEAVSKLLEKNPVNRYQCVEEFLLDCKNRSVAANALPSLKKTPCIHCGEETIKNLPFCVFCGFGFSQASRDGRFRLVRNVDHRNFRIPKSEKRELLSFINETFDLDLKKIPAHRKVLLTGVDKMFAELVQKKAERKNIFLQVHEISGVKDSTAEALRLSTFLLPILYLILFLRYFVLLIFEVTTRATSLQFILPLIVAVAAGVLVFAISASIIVRSSLEPILKHKDIFSKDFFQDVKWLRNVSGALQKPRTDEMRLSLAQSIEQILLLKENAGDVPGQGLEMEKMKELILICARVANLASEVDDVLTQIDWHGLDAERLTDKALKGDMFYMDLLVQYQDLQEKRDSLMARFNELRFTLNRLCSQTLVLKMELGQDVLEEYESGLKSLEKELGALAEVRLEVTSLI</sequence>
<keyword evidence="6 7" id="KW-0067">ATP-binding</keyword>
<dbReference type="InterPro" id="IPR011009">
    <property type="entry name" value="Kinase-like_dom_sf"/>
</dbReference>
<dbReference type="CDD" id="cd14014">
    <property type="entry name" value="STKc_PknB_like"/>
    <property type="match status" value="1"/>
</dbReference>
<dbReference type="PANTHER" id="PTHR24348">
    <property type="entry name" value="SERINE/THREONINE-PROTEIN KINASE UNC-51-RELATED"/>
    <property type="match status" value="1"/>
</dbReference>
<evidence type="ECO:0000256" key="1">
    <source>
        <dbReference type="ARBA" id="ARBA00012513"/>
    </source>
</evidence>
<dbReference type="PROSITE" id="PS50011">
    <property type="entry name" value="PROTEIN_KINASE_DOM"/>
    <property type="match status" value="1"/>
</dbReference>
<feature type="transmembrane region" description="Helical" evidence="9">
    <location>
        <begin position="404"/>
        <end position="423"/>
    </location>
</feature>
<evidence type="ECO:0000256" key="4">
    <source>
        <dbReference type="ARBA" id="ARBA00022741"/>
    </source>
</evidence>
<dbReference type="PROSITE" id="PS00108">
    <property type="entry name" value="PROTEIN_KINASE_ST"/>
    <property type="match status" value="1"/>
</dbReference>
<dbReference type="RefSeq" id="WP_073475018.1">
    <property type="nucleotide sequence ID" value="NZ_FQZU01000008.1"/>
</dbReference>
<evidence type="ECO:0000256" key="9">
    <source>
        <dbReference type="SAM" id="Phobius"/>
    </source>
</evidence>
<dbReference type="Proteomes" id="UP000183994">
    <property type="component" value="Unassembled WGS sequence"/>
</dbReference>